<keyword evidence="1 6" id="KW-0474">Menaquinone biosynthesis</keyword>
<dbReference type="Proteomes" id="UP000195437">
    <property type="component" value="Chromosome"/>
</dbReference>
<name>A0A1Y0IQW1_9BACL</name>
<dbReference type="FunFam" id="3.40.50.150:FF:000086">
    <property type="entry name" value="Demethylmenaquinone methyltransferase"/>
    <property type="match status" value="1"/>
</dbReference>
<dbReference type="PROSITE" id="PS01183">
    <property type="entry name" value="UBIE_1"/>
    <property type="match status" value="1"/>
</dbReference>
<evidence type="ECO:0000256" key="6">
    <source>
        <dbReference type="HAMAP-Rule" id="MF_01813"/>
    </source>
</evidence>
<dbReference type="OrthoDB" id="9808140at2"/>
<comment type="similarity">
    <text evidence="6">Belongs to the class I-like SAM-binding methyltransferase superfamily. MenG/UbiE family.</text>
</comment>
<accession>A0A1Y0IQW1</accession>
<dbReference type="InterPro" id="IPR004033">
    <property type="entry name" value="UbiE/COQ5_MeTrFase"/>
</dbReference>
<comment type="caution">
    <text evidence="6">Lacks conserved residue(s) required for the propagation of feature annotation.</text>
</comment>
<comment type="function">
    <text evidence="5 6">Methyltransferase required for the conversion of demethylmenaquinol (DMKH2) to menaquinol (MKH2).</text>
</comment>
<dbReference type="PROSITE" id="PS51608">
    <property type="entry name" value="SAM_MT_UBIE"/>
    <property type="match status" value="1"/>
</dbReference>
<dbReference type="Gene3D" id="3.40.50.150">
    <property type="entry name" value="Vaccinia Virus protein VP39"/>
    <property type="match status" value="1"/>
</dbReference>
<dbReference type="PANTHER" id="PTHR43591">
    <property type="entry name" value="METHYLTRANSFERASE"/>
    <property type="match status" value="1"/>
</dbReference>
<dbReference type="HAMAP" id="MF_01813">
    <property type="entry name" value="MenG_UbiE_methyltr"/>
    <property type="match status" value="1"/>
</dbReference>
<dbReference type="NCBIfam" id="TIGR01934">
    <property type="entry name" value="MenG_MenH_UbiE"/>
    <property type="match status" value="1"/>
</dbReference>
<proteinExistence type="inferred from homology"/>
<keyword evidence="4 6" id="KW-0949">S-adenosyl-L-methionine</keyword>
<evidence type="ECO:0000256" key="2">
    <source>
        <dbReference type="ARBA" id="ARBA00022603"/>
    </source>
</evidence>
<dbReference type="GO" id="GO:0043770">
    <property type="term" value="F:demethylmenaquinone methyltransferase activity"/>
    <property type="evidence" value="ECO:0007669"/>
    <property type="project" value="UniProtKB-UniRule"/>
</dbReference>
<dbReference type="SUPFAM" id="SSF53335">
    <property type="entry name" value="S-adenosyl-L-methionine-dependent methyltransferases"/>
    <property type="match status" value="1"/>
</dbReference>
<evidence type="ECO:0000313" key="8">
    <source>
        <dbReference type="Proteomes" id="UP000195437"/>
    </source>
</evidence>
<dbReference type="NCBIfam" id="NF001244">
    <property type="entry name" value="PRK00216.1-5"/>
    <property type="match status" value="1"/>
</dbReference>
<dbReference type="EC" id="2.1.1.163" evidence="6"/>
<evidence type="ECO:0000256" key="5">
    <source>
        <dbReference type="ARBA" id="ARBA00059758"/>
    </source>
</evidence>
<dbReference type="GO" id="GO:0009234">
    <property type="term" value="P:menaquinone biosynthetic process"/>
    <property type="evidence" value="ECO:0007669"/>
    <property type="project" value="UniProtKB-UniRule"/>
</dbReference>
<dbReference type="Pfam" id="PF01209">
    <property type="entry name" value="Ubie_methyltran"/>
    <property type="match status" value="1"/>
</dbReference>
<dbReference type="InterPro" id="IPR023576">
    <property type="entry name" value="UbiE/COQ5_MeTrFase_CS"/>
</dbReference>
<feature type="binding site" evidence="6">
    <location>
        <position position="81"/>
    </location>
    <ligand>
        <name>S-adenosyl-L-methionine</name>
        <dbReference type="ChEBI" id="CHEBI:59789"/>
    </ligand>
</feature>
<keyword evidence="8" id="KW-1185">Reference proteome</keyword>
<gene>
    <name evidence="6" type="primary">menG</name>
    <name evidence="7" type="ORF">CBW65_19820</name>
</gene>
<dbReference type="NCBIfam" id="NF001243">
    <property type="entry name" value="PRK00216.1-4"/>
    <property type="match status" value="1"/>
</dbReference>
<dbReference type="RefSeq" id="WP_087458329.1">
    <property type="nucleotide sequence ID" value="NZ_CP021434.1"/>
</dbReference>
<feature type="binding site" evidence="6">
    <location>
        <position position="60"/>
    </location>
    <ligand>
        <name>S-adenosyl-L-methionine</name>
        <dbReference type="ChEBI" id="CHEBI:59789"/>
    </ligand>
</feature>
<protein>
    <recommendedName>
        <fullName evidence="6">Demethylmenaquinone methyltransferase</fullName>
        <ecNumber evidence="6">2.1.1.163</ecNumber>
    </recommendedName>
</protein>
<feature type="binding site" evidence="6">
    <location>
        <begin position="109"/>
        <end position="110"/>
    </location>
    <ligand>
        <name>S-adenosyl-L-methionine</name>
        <dbReference type="ChEBI" id="CHEBI:59789"/>
    </ligand>
</feature>
<reference evidence="8" key="1">
    <citation type="submission" date="2017-05" db="EMBL/GenBank/DDBJ databases">
        <authorList>
            <person name="Sung H."/>
        </authorList>
    </citation>
    <scope>NUCLEOTIDE SEQUENCE [LARGE SCALE GENOMIC DNA]</scope>
    <source>
        <strain evidence="8">AR23208</strain>
    </source>
</reference>
<comment type="catalytic activity">
    <reaction evidence="6">
        <text>a 2-demethylmenaquinol + S-adenosyl-L-methionine = a menaquinol + S-adenosyl-L-homocysteine + H(+)</text>
        <dbReference type="Rhea" id="RHEA:42640"/>
        <dbReference type="Rhea" id="RHEA-COMP:9539"/>
        <dbReference type="Rhea" id="RHEA-COMP:9563"/>
        <dbReference type="ChEBI" id="CHEBI:15378"/>
        <dbReference type="ChEBI" id="CHEBI:18151"/>
        <dbReference type="ChEBI" id="CHEBI:55437"/>
        <dbReference type="ChEBI" id="CHEBI:57856"/>
        <dbReference type="ChEBI" id="CHEBI:59789"/>
        <dbReference type="EC" id="2.1.1.163"/>
    </reaction>
</comment>
<evidence type="ECO:0000256" key="3">
    <source>
        <dbReference type="ARBA" id="ARBA00022679"/>
    </source>
</evidence>
<dbReference type="KEGG" id="tum:CBW65_19820"/>
<evidence type="ECO:0000256" key="4">
    <source>
        <dbReference type="ARBA" id="ARBA00022691"/>
    </source>
</evidence>
<dbReference type="PROSITE" id="PS01184">
    <property type="entry name" value="UBIE_2"/>
    <property type="match status" value="1"/>
</dbReference>
<dbReference type="UniPathway" id="UPA00079">
    <property type="reaction ID" value="UER00169"/>
</dbReference>
<organism evidence="7 8">
    <name type="scientific">Tumebacillus avium</name>
    <dbReference type="NCBI Taxonomy" id="1903704"/>
    <lineage>
        <taxon>Bacteria</taxon>
        <taxon>Bacillati</taxon>
        <taxon>Bacillota</taxon>
        <taxon>Bacilli</taxon>
        <taxon>Bacillales</taxon>
        <taxon>Alicyclobacillaceae</taxon>
        <taxon>Tumebacillus</taxon>
    </lineage>
</organism>
<dbReference type="PANTHER" id="PTHR43591:SF24">
    <property type="entry name" value="2-METHOXY-6-POLYPRENYL-1,4-BENZOQUINOL METHYLASE, MITOCHONDRIAL"/>
    <property type="match status" value="1"/>
</dbReference>
<evidence type="ECO:0000256" key="1">
    <source>
        <dbReference type="ARBA" id="ARBA00022428"/>
    </source>
</evidence>
<sequence>MDKFASKEEKVHYVFERIAKRYDLMNSLLSAGFHKRWRKITMKRMNIQPGQSAIDVCAGTGDWTVALAEQLGPEGKVVGLDFSQEMLKYSYPKIDKAGVGKQTSMIYGNAMDLPYEDNTFDHSTIGFALRNVPDIRKVLSEMMRVVKPGGQVVSLELSKPVWKPFRALYFFYFYKILPAIGNLASRDSISYSWLPESLTNFPDQQELKKIMESVGMTDVRVWNFFGGICALHIGKKPLQQDSRND</sequence>
<dbReference type="CDD" id="cd02440">
    <property type="entry name" value="AdoMet_MTases"/>
    <property type="match status" value="1"/>
</dbReference>
<comment type="pathway">
    <text evidence="6">Quinol/quinone metabolism; menaquinone biosynthesis; menaquinol from 1,4-dihydroxy-2-naphthoate: step 2/2.</text>
</comment>
<evidence type="ECO:0000313" key="7">
    <source>
        <dbReference type="EMBL" id="ARU62978.1"/>
    </source>
</evidence>
<dbReference type="AlphaFoldDB" id="A0A1Y0IQW1"/>
<dbReference type="InterPro" id="IPR029063">
    <property type="entry name" value="SAM-dependent_MTases_sf"/>
</dbReference>
<keyword evidence="2 6" id="KW-0489">Methyltransferase</keyword>
<keyword evidence="3 6" id="KW-0808">Transferase</keyword>
<dbReference type="EMBL" id="CP021434">
    <property type="protein sequence ID" value="ARU62978.1"/>
    <property type="molecule type" value="Genomic_DNA"/>
</dbReference>
<dbReference type="GO" id="GO:0032259">
    <property type="term" value="P:methylation"/>
    <property type="evidence" value="ECO:0007669"/>
    <property type="project" value="UniProtKB-KW"/>
</dbReference>